<dbReference type="PATRIC" id="fig|746697.3.peg.1011"/>
<dbReference type="KEGG" id="asl:Aeqsu_1005"/>
<proteinExistence type="predicted"/>
<dbReference type="AlphaFoldDB" id="I3YU38"/>
<dbReference type="Proteomes" id="UP000006049">
    <property type="component" value="Chromosome"/>
</dbReference>
<dbReference type="EMBL" id="CP003280">
    <property type="protein sequence ID" value="AFL80506.1"/>
    <property type="molecule type" value="Genomic_DNA"/>
</dbReference>
<accession>I3YU38</accession>
<sequence length="602" mass="69689">MLKQEKIENIILNENAYFYLKEKVGFLSKNLIKNTLREASLDKKGNYLLKEIRKKFQITPNKNIYYSIAVFKYEKKPTFIDEPVSGWEETKLAYICLIDFEEQLVIAKRNISGIKNFLENFIPIDYSIMTSIFTLDDTTFEKISMNNMNISDKSIRQKSVESTDLKENLSTLGLQSYVLSNLRVQNGGSKVSLSLNTSRINKFGAKNSIEAFIEWSDKIVTRIKDYEPKSSFLSSFATPLNYEDEKEGLNPIAILITLSKLYEDFQHNRIERCFIMYNEKEREIDIIKALNNFERLLDIESITVDGATSHKIKNTAIKDLYISLNAKSITLRSPKLNKLCLQFADDLVIPILSYLNTRNSFIVTFDSPDIVYSNRKLFKDSRLLSNIEAFLKIFIPYQSLENVASEKGRFTTKSKEFERESIFAFVENTFLNNSEYFICDDLGKEWADHIALNPESISFYHSKFKSTQFSASAFQDIIGQAQKNLGNLSPSDNQWPMKQEFWCKNYKNDGVQTAIARVRKGASAEKAVDYFRTLKSYPNLKKKVFLVVNFLSKKELEIKLNQLRNGENFRERNEIIQILWFVSSLVSSCYEVGAEIYICCKP</sequence>
<evidence type="ECO:0000313" key="1">
    <source>
        <dbReference type="EMBL" id="AFL80506.1"/>
    </source>
</evidence>
<evidence type="ECO:0000313" key="2">
    <source>
        <dbReference type="Proteomes" id="UP000006049"/>
    </source>
</evidence>
<reference evidence="1 2" key="1">
    <citation type="submission" date="2012-06" db="EMBL/GenBank/DDBJ databases">
        <title>The complete genome of Aequorivita sublithincola DSM 14238.</title>
        <authorList>
            <consortium name="US DOE Joint Genome Institute (JGI-PGF)"/>
            <person name="Lucas S."/>
            <person name="Copeland A."/>
            <person name="Lapidus A."/>
            <person name="Goodwin L."/>
            <person name="Pitluck S."/>
            <person name="Peters L."/>
            <person name="Munk A.C.C."/>
            <person name="Kyrpides N."/>
            <person name="Mavromatis K."/>
            <person name="Pagani I."/>
            <person name="Ivanova N."/>
            <person name="Ovchinnikova G."/>
            <person name="Zeytun A."/>
            <person name="Detter J.C."/>
            <person name="Han C."/>
            <person name="Land M."/>
            <person name="Hauser L."/>
            <person name="Markowitz V."/>
            <person name="Cheng J.-F."/>
            <person name="Hugenholtz P."/>
            <person name="Woyke T."/>
            <person name="Wu D."/>
            <person name="Tindall B."/>
            <person name="Faehnrich R."/>
            <person name="Brambilla E."/>
            <person name="Klenk H.-P."/>
            <person name="Eisen J.A."/>
        </authorList>
    </citation>
    <scope>NUCLEOTIDE SEQUENCE [LARGE SCALE GENOMIC DNA]</scope>
    <source>
        <strain evidence="2">DSM 14238 / LMG 21431 / ACAM 643 / 9-3</strain>
    </source>
</reference>
<dbReference type="HOGENOM" id="CLU_018762_1_0_10"/>
<gene>
    <name evidence="1" type="ordered locus">Aeqsu_1005</name>
</gene>
<organism evidence="1 2">
    <name type="scientific">Aequorivita sublithincola (strain DSM 14238 / LMG 21431 / ACAM 643 / 9-3)</name>
    <dbReference type="NCBI Taxonomy" id="746697"/>
    <lineage>
        <taxon>Bacteria</taxon>
        <taxon>Pseudomonadati</taxon>
        <taxon>Bacteroidota</taxon>
        <taxon>Flavobacteriia</taxon>
        <taxon>Flavobacteriales</taxon>
        <taxon>Flavobacteriaceae</taxon>
        <taxon>Aequorivita</taxon>
    </lineage>
</organism>
<keyword evidence="2" id="KW-1185">Reference proteome</keyword>
<dbReference type="eggNOG" id="ENOG502ZA8Y">
    <property type="taxonomic scope" value="Bacteria"/>
</dbReference>
<dbReference type="RefSeq" id="WP_014781764.1">
    <property type="nucleotide sequence ID" value="NC_018013.1"/>
</dbReference>
<dbReference type="STRING" id="746697.Aeqsu_1005"/>
<name>I3YU38_AEQSU</name>
<protein>
    <submittedName>
        <fullName evidence="1">Uncharacterized protein</fullName>
    </submittedName>
</protein>
<dbReference type="OrthoDB" id="5194627at2"/>